<feature type="domain" description="Spore protein YkvP/CgeB glycosyl transferase-like" evidence="1">
    <location>
        <begin position="38"/>
        <end position="175"/>
    </location>
</feature>
<evidence type="ECO:0000313" key="3">
    <source>
        <dbReference type="Proteomes" id="UP000004828"/>
    </source>
</evidence>
<protein>
    <recommendedName>
        <fullName evidence="1">Spore protein YkvP/CgeB glycosyl transferase-like domain-containing protein</fullName>
    </recommendedName>
</protein>
<dbReference type="Pfam" id="PF13524">
    <property type="entry name" value="Glyco_trans_1_2"/>
    <property type="match status" value="1"/>
</dbReference>
<evidence type="ECO:0000313" key="2">
    <source>
        <dbReference type="EMBL" id="EEV02484.1"/>
    </source>
</evidence>
<organism evidence="2 3">
    <name type="scientific">Roseburia intestinalis L1-82</name>
    <dbReference type="NCBI Taxonomy" id="536231"/>
    <lineage>
        <taxon>Bacteria</taxon>
        <taxon>Bacillati</taxon>
        <taxon>Bacillota</taxon>
        <taxon>Clostridia</taxon>
        <taxon>Lachnospirales</taxon>
        <taxon>Lachnospiraceae</taxon>
        <taxon>Roseburia</taxon>
    </lineage>
</organism>
<name>C7G6T3_9FIRM</name>
<feature type="non-terminal residue" evidence="2">
    <location>
        <position position="1"/>
    </location>
</feature>
<proteinExistence type="predicted"/>
<accession>C7G6T3</accession>
<reference evidence="2 3" key="1">
    <citation type="submission" date="2009-08" db="EMBL/GenBank/DDBJ databases">
        <authorList>
            <person name="Weinstock G."/>
            <person name="Sodergren E."/>
            <person name="Clifton S."/>
            <person name="Fulton L."/>
            <person name="Fulton B."/>
            <person name="Courtney L."/>
            <person name="Fronick C."/>
            <person name="Harrison M."/>
            <person name="Strong C."/>
            <person name="Farmer C."/>
            <person name="Delahaunty K."/>
            <person name="Markovic C."/>
            <person name="Hall O."/>
            <person name="Minx P."/>
            <person name="Tomlinson C."/>
            <person name="Mitreva M."/>
            <person name="Nelson J."/>
            <person name="Hou S."/>
            <person name="Wollam A."/>
            <person name="Pepin K.H."/>
            <person name="Johnson M."/>
            <person name="Bhonagiri V."/>
            <person name="Nash W.E."/>
            <person name="Warren W."/>
            <person name="Chinwalla A."/>
            <person name="Mardis E.R."/>
            <person name="Wilson R.K."/>
        </authorList>
    </citation>
    <scope>NUCLEOTIDE SEQUENCE [LARGE SCALE GENOMIC DNA]</scope>
    <source>
        <strain evidence="2 3">L1-82</strain>
    </source>
</reference>
<dbReference type="InterPro" id="IPR055259">
    <property type="entry name" value="YkvP/CgeB_Glyco_trans-like"/>
</dbReference>
<dbReference type="AlphaFoldDB" id="C7G6T3"/>
<dbReference type="RefSeq" id="WP_006855735.1">
    <property type="nucleotide sequence ID" value="NZ_GG692715.1"/>
</dbReference>
<comment type="caution">
    <text evidence="2">The sequence shown here is derived from an EMBL/GenBank/DDBJ whole genome shotgun (WGS) entry which is preliminary data.</text>
</comment>
<gene>
    <name evidence="2" type="ORF">ROSINTL182_05598</name>
</gene>
<sequence length="182" mass="21209">LKYKRNDISEQRIHEIIVQMRFIDSYATSFFREQAVRILVENGIRVTAYGTGWDQCEWSDNPYLVYGGKVLAPEILPLMNDSKIVLNTMTWFKAGAHDRIFNGMLAGAAVVTDDSTYLRREFTDGKELVMFSRNEIRTLPDRVFDLFGHMQSTQRMADCGYQSAKEHHTWKSRAAWIREAWM</sequence>
<dbReference type="Proteomes" id="UP000004828">
    <property type="component" value="Unassembled WGS sequence"/>
</dbReference>
<evidence type="ECO:0000259" key="1">
    <source>
        <dbReference type="Pfam" id="PF13524"/>
    </source>
</evidence>
<dbReference type="HOGENOM" id="CLU_1485116_0_0_9"/>
<dbReference type="EMBL" id="ABYJ02000031">
    <property type="protein sequence ID" value="EEV02484.1"/>
    <property type="molecule type" value="Genomic_DNA"/>
</dbReference>